<dbReference type="Proteomes" id="UP000054742">
    <property type="component" value="Unassembled WGS sequence"/>
</dbReference>
<dbReference type="NCBIfam" id="TIGR01379">
    <property type="entry name" value="thiL"/>
    <property type="match status" value="1"/>
</dbReference>
<dbReference type="GO" id="GO:0000287">
    <property type="term" value="F:magnesium ion binding"/>
    <property type="evidence" value="ECO:0007669"/>
    <property type="project" value="UniProtKB-UniRule"/>
</dbReference>
<evidence type="ECO:0000259" key="3">
    <source>
        <dbReference type="Pfam" id="PF00586"/>
    </source>
</evidence>
<feature type="binding site" evidence="2">
    <location>
        <position position="210"/>
    </location>
    <ligand>
        <name>ATP</name>
        <dbReference type="ChEBI" id="CHEBI:30616"/>
    </ligand>
</feature>
<feature type="binding site" evidence="2">
    <location>
        <position position="52"/>
    </location>
    <ligand>
        <name>substrate</name>
    </ligand>
</feature>
<keyword evidence="2" id="KW-0547">Nucleotide-binding</keyword>
<dbReference type="OrthoDB" id="9802811at2"/>
<dbReference type="SUPFAM" id="SSF55326">
    <property type="entry name" value="PurM N-terminal domain-like"/>
    <property type="match status" value="1"/>
</dbReference>
<feature type="binding site" evidence="2">
    <location>
        <position position="144"/>
    </location>
    <ligand>
        <name>ATP</name>
        <dbReference type="ChEBI" id="CHEBI:30616"/>
    </ligand>
</feature>
<feature type="binding site" evidence="2">
    <location>
        <position position="45"/>
    </location>
    <ligand>
        <name>Mg(2+)</name>
        <dbReference type="ChEBI" id="CHEBI:18420"/>
        <label>1</label>
    </ligand>
</feature>
<dbReference type="InterPro" id="IPR036921">
    <property type="entry name" value="PurM-like_N_sf"/>
</dbReference>
<comment type="miscellaneous">
    <text evidence="2">Reaction mechanism of ThiL seems to utilize a direct, inline transfer of the gamma-phosphate of ATP to TMP rather than a phosphorylated enzyme intermediate.</text>
</comment>
<comment type="caution">
    <text evidence="2">Lacks conserved residue(s) required for the propagation of feature annotation.</text>
</comment>
<feature type="binding site" evidence="2">
    <location>
        <position position="44"/>
    </location>
    <ligand>
        <name>Mg(2+)</name>
        <dbReference type="ChEBI" id="CHEBI:18420"/>
        <label>1</label>
    </ligand>
</feature>
<keyword evidence="2" id="KW-0067">ATP-binding</keyword>
<name>A0A0W0SSR8_9GAMM</name>
<dbReference type="PANTHER" id="PTHR30270:SF0">
    <property type="entry name" value="THIAMINE-MONOPHOSPHATE KINASE"/>
    <property type="match status" value="1"/>
</dbReference>
<dbReference type="GO" id="GO:0005524">
    <property type="term" value="F:ATP binding"/>
    <property type="evidence" value="ECO:0007669"/>
    <property type="project" value="UniProtKB-UniRule"/>
</dbReference>
<keyword evidence="2" id="KW-0460">Magnesium</keyword>
<comment type="function">
    <text evidence="2">Catalyzes the ATP-dependent phosphorylation of thiamine-monophosphate (TMP) to form thiamine-pyrophosphate (TPP), the active form of vitamin B1.</text>
</comment>
<comment type="caution">
    <text evidence="5">The sequence shown here is derived from an EMBL/GenBank/DDBJ whole genome shotgun (WGS) entry which is preliminary data.</text>
</comment>
<feature type="binding site" evidence="2">
    <location>
        <begin position="119"/>
        <end position="120"/>
    </location>
    <ligand>
        <name>ATP</name>
        <dbReference type="ChEBI" id="CHEBI:30616"/>
    </ligand>
</feature>
<feature type="binding site" evidence="2">
    <location>
        <position position="73"/>
    </location>
    <ligand>
        <name>Mg(2+)</name>
        <dbReference type="ChEBI" id="CHEBI:18420"/>
        <label>3</label>
    </ligand>
</feature>
<dbReference type="GO" id="GO:0009228">
    <property type="term" value="P:thiamine biosynthetic process"/>
    <property type="evidence" value="ECO:0007669"/>
    <property type="project" value="UniProtKB-KW"/>
</dbReference>
<dbReference type="PANTHER" id="PTHR30270">
    <property type="entry name" value="THIAMINE-MONOPHOSPHATE KINASE"/>
    <property type="match status" value="1"/>
</dbReference>
<feature type="binding site" evidence="2">
    <location>
        <position position="211"/>
    </location>
    <ligand>
        <name>Mg(2+)</name>
        <dbReference type="ChEBI" id="CHEBI:18420"/>
        <label>5</label>
    </ligand>
</feature>
<keyword evidence="1 2" id="KW-0784">Thiamine biosynthesis</keyword>
<keyword evidence="2" id="KW-0479">Metal-binding</keyword>
<dbReference type="InterPro" id="IPR016188">
    <property type="entry name" value="PurM-like_N"/>
</dbReference>
<dbReference type="STRING" id="29422.Lbru_0794"/>
<comment type="pathway">
    <text evidence="2">Cofactor biosynthesis; thiamine diphosphate biosynthesis; thiamine diphosphate from thiamine phosphate: step 1/1.</text>
</comment>
<dbReference type="HAMAP" id="MF_02128">
    <property type="entry name" value="TMP_kinase"/>
    <property type="match status" value="1"/>
</dbReference>
<keyword evidence="6" id="KW-1185">Reference proteome</keyword>
<feature type="binding site" evidence="2">
    <location>
        <position position="208"/>
    </location>
    <ligand>
        <name>Mg(2+)</name>
        <dbReference type="ChEBI" id="CHEBI:18420"/>
        <label>3</label>
    </ligand>
</feature>
<evidence type="ECO:0000256" key="1">
    <source>
        <dbReference type="ARBA" id="ARBA00022977"/>
    </source>
</evidence>
<feature type="binding site" evidence="2">
    <location>
        <position position="120"/>
    </location>
    <ligand>
        <name>Mg(2+)</name>
        <dbReference type="ChEBI" id="CHEBI:18420"/>
        <label>1</label>
    </ligand>
</feature>
<feature type="binding site" evidence="2">
    <location>
        <position position="28"/>
    </location>
    <ligand>
        <name>Mg(2+)</name>
        <dbReference type="ChEBI" id="CHEBI:18420"/>
        <label>4</label>
    </ligand>
</feature>
<protein>
    <recommendedName>
        <fullName evidence="2">Thiamine-monophosphate kinase</fullName>
        <shortName evidence="2">TMP kinase</shortName>
        <shortName evidence="2">Thiamine-phosphate kinase</shortName>
        <ecNumber evidence="2">2.7.4.16</ecNumber>
    </recommendedName>
</protein>
<dbReference type="Gene3D" id="3.30.1330.10">
    <property type="entry name" value="PurM-like, N-terminal domain"/>
    <property type="match status" value="1"/>
</dbReference>
<dbReference type="SUPFAM" id="SSF56042">
    <property type="entry name" value="PurM C-terminal domain-like"/>
    <property type="match status" value="1"/>
</dbReference>
<dbReference type="CDD" id="cd02194">
    <property type="entry name" value="ThiL"/>
    <property type="match status" value="1"/>
</dbReference>
<evidence type="ECO:0000313" key="6">
    <source>
        <dbReference type="Proteomes" id="UP000054742"/>
    </source>
</evidence>
<proteinExistence type="inferred from homology"/>
<dbReference type="InterPro" id="IPR006283">
    <property type="entry name" value="ThiL-like"/>
</dbReference>
<accession>A0A0W0SSR8</accession>
<dbReference type="InterPro" id="IPR010918">
    <property type="entry name" value="PurM-like_C_dom"/>
</dbReference>
<feature type="domain" description="PurM-like N-terminal" evidence="3">
    <location>
        <begin position="26"/>
        <end position="136"/>
    </location>
</feature>
<dbReference type="GO" id="GO:0009030">
    <property type="term" value="F:thiamine-phosphate kinase activity"/>
    <property type="evidence" value="ECO:0007669"/>
    <property type="project" value="UniProtKB-UniRule"/>
</dbReference>
<dbReference type="EC" id="2.7.4.16" evidence="2"/>
<dbReference type="EMBL" id="LNXV01000005">
    <property type="protein sequence ID" value="KTC86300.1"/>
    <property type="molecule type" value="Genomic_DNA"/>
</dbReference>
<dbReference type="Gene3D" id="3.90.650.10">
    <property type="entry name" value="PurM-like C-terminal domain"/>
    <property type="match status" value="1"/>
</dbReference>
<feature type="binding site" evidence="2">
    <location>
        <position position="43"/>
    </location>
    <ligand>
        <name>Mg(2+)</name>
        <dbReference type="ChEBI" id="CHEBI:18420"/>
        <label>4</label>
    </ligand>
</feature>
<dbReference type="InterPro" id="IPR036676">
    <property type="entry name" value="PurM-like_C_sf"/>
</dbReference>
<gene>
    <name evidence="2" type="primary">thiL</name>
    <name evidence="5" type="ORF">Lbru_0794</name>
</gene>
<feature type="binding site" evidence="2">
    <location>
        <position position="45"/>
    </location>
    <ligand>
        <name>Mg(2+)</name>
        <dbReference type="ChEBI" id="CHEBI:18420"/>
        <label>2</label>
    </ligand>
</feature>
<organism evidence="5 6">
    <name type="scientific">Legionella brunensis</name>
    <dbReference type="NCBI Taxonomy" id="29422"/>
    <lineage>
        <taxon>Bacteria</taxon>
        <taxon>Pseudomonadati</taxon>
        <taxon>Pseudomonadota</taxon>
        <taxon>Gammaproteobacteria</taxon>
        <taxon>Legionellales</taxon>
        <taxon>Legionellaceae</taxon>
        <taxon>Legionella</taxon>
    </lineage>
</organism>
<feature type="binding site" evidence="2">
    <location>
        <position position="28"/>
    </location>
    <ligand>
        <name>Mg(2+)</name>
        <dbReference type="ChEBI" id="CHEBI:18420"/>
        <label>3</label>
    </ligand>
</feature>
<feature type="binding site" evidence="2">
    <location>
        <position position="73"/>
    </location>
    <ligand>
        <name>Mg(2+)</name>
        <dbReference type="ChEBI" id="CHEBI:18420"/>
        <label>2</label>
    </ligand>
</feature>
<dbReference type="PIRSF" id="PIRSF005303">
    <property type="entry name" value="Thiam_monoph_kin"/>
    <property type="match status" value="1"/>
</dbReference>
<feature type="domain" description="PurM-like C-terminal" evidence="4">
    <location>
        <begin position="148"/>
        <end position="299"/>
    </location>
</feature>
<evidence type="ECO:0000256" key="2">
    <source>
        <dbReference type="HAMAP-Rule" id="MF_02128"/>
    </source>
</evidence>
<dbReference type="Pfam" id="PF02769">
    <property type="entry name" value="AIRS_C"/>
    <property type="match status" value="1"/>
</dbReference>
<sequence length="317" mass="34971">MDEFSLIDVFFKQPARHRRDVIYGIGDDAACVVVPHDYQLLISTDTLVAEVHFLSSWDAYDIACKAVMVNVSDMAAMGATPCWVSLALTLPELNTTWLQRFSQGLHESLARFNMALIGGDTTRGPLSMTLTIHGLVPTGRSIRRNGAEPGDRIYVSGELGAAALAVHFLKRNDIDSRDKRILMQKLQHPQPRVDLGPILQEYASAAIDISDGLSADLNHICVASQRGAFLIEEAIPVHPLVKQYQQTKATNFALSGGDDYELCFTVPPQKEEELLASLAKHGLNCYPIGTIEEKTGLRLKQINGKLKTFPPRGYSHF</sequence>
<reference evidence="5 6" key="1">
    <citation type="submission" date="2015-11" db="EMBL/GenBank/DDBJ databases">
        <title>Genomic analysis of 38 Legionella species identifies large and diverse effector repertoires.</title>
        <authorList>
            <person name="Burstein D."/>
            <person name="Amaro F."/>
            <person name="Zusman T."/>
            <person name="Lifshitz Z."/>
            <person name="Cohen O."/>
            <person name="Gilbert J.A."/>
            <person name="Pupko T."/>
            <person name="Shuman H.A."/>
            <person name="Segal G."/>
        </authorList>
    </citation>
    <scope>NUCLEOTIDE SEQUENCE [LARGE SCALE GENOMIC DNA]</scope>
    <source>
        <strain evidence="5 6">ATCC 43878</strain>
    </source>
</reference>
<evidence type="ECO:0000313" key="5">
    <source>
        <dbReference type="EMBL" id="KTC86300.1"/>
    </source>
</evidence>
<dbReference type="GO" id="GO:0009229">
    <property type="term" value="P:thiamine diphosphate biosynthetic process"/>
    <property type="evidence" value="ECO:0007669"/>
    <property type="project" value="UniProtKB-UniRule"/>
</dbReference>
<feature type="binding site" evidence="2">
    <location>
        <position position="314"/>
    </location>
    <ligand>
        <name>substrate</name>
    </ligand>
</feature>
<comment type="catalytic activity">
    <reaction evidence="2">
        <text>thiamine phosphate + ATP = thiamine diphosphate + ADP</text>
        <dbReference type="Rhea" id="RHEA:15913"/>
        <dbReference type="ChEBI" id="CHEBI:30616"/>
        <dbReference type="ChEBI" id="CHEBI:37575"/>
        <dbReference type="ChEBI" id="CHEBI:58937"/>
        <dbReference type="ChEBI" id="CHEBI:456216"/>
        <dbReference type="EC" id="2.7.4.16"/>
    </reaction>
</comment>
<keyword evidence="2 5" id="KW-0418">Kinase</keyword>
<evidence type="ECO:0000259" key="4">
    <source>
        <dbReference type="Pfam" id="PF02769"/>
    </source>
</evidence>
<dbReference type="AlphaFoldDB" id="A0A0W0SSR8"/>
<dbReference type="RefSeq" id="WP_058440894.1">
    <property type="nucleotide sequence ID" value="NZ_CAAAHU010000010.1"/>
</dbReference>
<dbReference type="PATRIC" id="fig|29422.6.peg.828"/>
<feature type="binding site" evidence="2">
    <location>
        <position position="73"/>
    </location>
    <ligand>
        <name>Mg(2+)</name>
        <dbReference type="ChEBI" id="CHEBI:18420"/>
        <label>4</label>
    </ligand>
</feature>
<dbReference type="Pfam" id="PF00586">
    <property type="entry name" value="AIRS"/>
    <property type="match status" value="1"/>
</dbReference>
<comment type="similarity">
    <text evidence="2">Belongs to the thiamine-monophosphate kinase family.</text>
</comment>
<feature type="binding site" evidence="2">
    <location>
        <position position="258"/>
    </location>
    <ligand>
        <name>substrate</name>
    </ligand>
</feature>
<keyword evidence="2" id="KW-0808">Transferase</keyword>
<dbReference type="UniPathway" id="UPA00060">
    <property type="reaction ID" value="UER00142"/>
</dbReference>